<accession>A0A656PPJ4</accession>
<dbReference type="AlphaFoldDB" id="A0A656PPJ4"/>
<evidence type="ECO:0000313" key="3">
    <source>
        <dbReference type="Proteomes" id="UP000262056"/>
    </source>
</evidence>
<name>A0A656PPJ4_UNCKA</name>
<organism evidence="2 3">
    <name type="scientific">candidate division WWE3 bacterium</name>
    <dbReference type="NCBI Taxonomy" id="2053526"/>
    <lineage>
        <taxon>Bacteria</taxon>
        <taxon>Katanobacteria</taxon>
    </lineage>
</organism>
<dbReference type="Proteomes" id="UP000262056">
    <property type="component" value="Unassembled WGS sequence"/>
</dbReference>
<protein>
    <submittedName>
        <fullName evidence="2">Uncharacterized protein</fullName>
    </submittedName>
</protein>
<gene>
    <name evidence="2" type="ORF">DIU24_02640</name>
</gene>
<evidence type="ECO:0000256" key="1">
    <source>
        <dbReference type="SAM" id="MobiDB-lite"/>
    </source>
</evidence>
<reference evidence="2 3" key="1">
    <citation type="journal article" date="2018" name="Nat. Biotechnol.">
        <title>A standardized bacterial taxonomy based on genome phylogeny substantially revises the tree of life.</title>
        <authorList>
            <person name="Parks D.H."/>
            <person name="Chuvochina M."/>
            <person name="Waite D.W."/>
            <person name="Rinke C."/>
            <person name="Skarshewski A."/>
            <person name="Chaumeil P.A."/>
            <person name="Hugenholtz P."/>
        </authorList>
    </citation>
    <scope>NUCLEOTIDE SEQUENCE [LARGE SCALE GENOMIC DNA]</scope>
    <source>
        <strain evidence="2">UBA12021</strain>
    </source>
</reference>
<feature type="compositionally biased region" description="Basic and acidic residues" evidence="1">
    <location>
        <begin position="72"/>
        <end position="100"/>
    </location>
</feature>
<evidence type="ECO:0000313" key="2">
    <source>
        <dbReference type="EMBL" id="HCQ40581.1"/>
    </source>
</evidence>
<dbReference type="EMBL" id="DQFB01000004">
    <property type="protein sequence ID" value="HCQ40581.1"/>
    <property type="molecule type" value="Genomic_DNA"/>
</dbReference>
<feature type="region of interest" description="Disordered" evidence="1">
    <location>
        <begin position="1"/>
        <end position="100"/>
    </location>
</feature>
<comment type="caution">
    <text evidence="2">The sequence shown here is derived from an EMBL/GenBank/DDBJ whole genome shotgun (WGS) entry which is preliminary data.</text>
</comment>
<sequence>MEMENESDSRSSDDETSGTVAVPDDSERTEPEKVTSIVSDNPVRGSDPVQLMHSLVADQENRRRQSAKKAKDRAEKLQSENEEEKRVKREISESTGPTEKKLSEWRREFGHKEEEKLLEYFMKIPVVTIVDWENHEREVQLPGRIYVARVNALRDWNGEGDFALSWGKEWLLVDLTTSNDSKALAEKFDKERNGGPRVLKLDPETLNNAVLGGVYYQDKIVRAIRDMVAAYKDDRLHQGPDGI</sequence>
<proteinExistence type="predicted"/>